<name>A0A399T4D4_9BACT</name>
<feature type="compositionally biased region" description="Basic residues" evidence="1">
    <location>
        <begin position="63"/>
        <end position="76"/>
    </location>
</feature>
<evidence type="ECO:0000256" key="1">
    <source>
        <dbReference type="SAM" id="MobiDB-lite"/>
    </source>
</evidence>
<reference evidence="2 3" key="1">
    <citation type="submission" date="2018-08" db="EMBL/GenBank/DDBJ databases">
        <title>Pallidiluteibacterium maritimus gen. nov., sp. nov., isolated from coastal sediment.</title>
        <authorList>
            <person name="Zhou L.Y."/>
        </authorList>
    </citation>
    <scope>NUCLEOTIDE SEQUENCE [LARGE SCALE GENOMIC DNA]</scope>
    <source>
        <strain evidence="2 3">XSD2</strain>
    </source>
</reference>
<evidence type="ECO:0000313" key="3">
    <source>
        <dbReference type="Proteomes" id="UP000265926"/>
    </source>
</evidence>
<dbReference type="AlphaFoldDB" id="A0A399T4D4"/>
<gene>
    <name evidence="2" type="ORF">D1614_05625</name>
</gene>
<evidence type="ECO:0000313" key="2">
    <source>
        <dbReference type="EMBL" id="RIJ49047.1"/>
    </source>
</evidence>
<sequence length="76" mass="8767">MQKESTSITFALKLKIDFSESCDICTSQTTPIVRIKNPGSSRRCRKIIHKQKQKTPNGFRSMQKSKGRKNRPLMLK</sequence>
<keyword evidence="3" id="KW-1185">Reference proteome</keyword>
<dbReference type="EMBL" id="QWGR01000003">
    <property type="protein sequence ID" value="RIJ49047.1"/>
    <property type="molecule type" value="Genomic_DNA"/>
</dbReference>
<protein>
    <submittedName>
        <fullName evidence="2">Uncharacterized protein</fullName>
    </submittedName>
</protein>
<proteinExistence type="predicted"/>
<accession>A0A399T4D4</accession>
<organism evidence="2 3">
    <name type="scientific">Maribellus luteus</name>
    <dbReference type="NCBI Taxonomy" id="2305463"/>
    <lineage>
        <taxon>Bacteria</taxon>
        <taxon>Pseudomonadati</taxon>
        <taxon>Bacteroidota</taxon>
        <taxon>Bacteroidia</taxon>
        <taxon>Marinilabiliales</taxon>
        <taxon>Prolixibacteraceae</taxon>
        <taxon>Maribellus</taxon>
    </lineage>
</organism>
<comment type="caution">
    <text evidence="2">The sequence shown here is derived from an EMBL/GenBank/DDBJ whole genome shotgun (WGS) entry which is preliminary data.</text>
</comment>
<dbReference type="Proteomes" id="UP000265926">
    <property type="component" value="Unassembled WGS sequence"/>
</dbReference>
<feature type="region of interest" description="Disordered" evidence="1">
    <location>
        <begin position="51"/>
        <end position="76"/>
    </location>
</feature>